<reference evidence="3 4" key="1">
    <citation type="submission" date="2020-04" db="EMBL/GenBank/DDBJ databases">
        <title>Description of novel Gluconacetobacter.</title>
        <authorList>
            <person name="Sombolestani A."/>
        </authorList>
    </citation>
    <scope>NUCLEOTIDE SEQUENCE [LARGE SCALE GENOMIC DNA]</scope>
    <source>
        <strain evidence="3 4">LMG 21311</strain>
    </source>
</reference>
<feature type="region of interest" description="Disordered" evidence="1">
    <location>
        <begin position="1"/>
        <end position="20"/>
    </location>
</feature>
<dbReference type="AlphaFoldDB" id="A0A7W4JPI9"/>
<dbReference type="EMBL" id="JABEQF010000001">
    <property type="protein sequence ID" value="MBB2188541.1"/>
    <property type="molecule type" value="Genomic_DNA"/>
</dbReference>
<comment type="caution">
    <text evidence="3">The sequence shown here is derived from an EMBL/GenBank/DDBJ whole genome shotgun (WGS) entry which is preliminary data.</text>
</comment>
<keyword evidence="4" id="KW-1185">Reference proteome</keyword>
<feature type="compositionally biased region" description="Polar residues" evidence="1">
    <location>
        <begin position="1"/>
        <end position="18"/>
    </location>
</feature>
<protein>
    <submittedName>
        <fullName evidence="3">2OG-Fe(II) oxygenase</fullName>
    </submittedName>
</protein>
<accession>A0A7W4JPI9</accession>
<dbReference type="InterPro" id="IPR044862">
    <property type="entry name" value="Pro_4_hyd_alph_FE2OG_OXY"/>
</dbReference>
<evidence type="ECO:0000256" key="1">
    <source>
        <dbReference type="SAM" id="MobiDB-lite"/>
    </source>
</evidence>
<sequence>MGPTISDDTQSDKGSSPPFTVRALGLKEPVERLRNSYQSAHPFPHLIIDDLFPAQWLLPILNDYRHRSDWQWKSYDTALQKKIGTAPNADLPDNIQRYFDFVYSGPFLRLLTSLTGIENLLPDPSLYGGGMHVVSGGGHFDLHIDFQKHPQTKLTNRLALLTYLNADWDSRNGGNLELWTVRPSARAVEIPPLFGRTVLMEQSKIAAHGHPSPVRPGLERKALIAYFYTNDATSEMKSTTVYVSRPGQSASARLQSALHNTLPTPMVRLLQKTRHMLKARMTQRLPGR</sequence>
<gene>
    <name evidence="3" type="ORF">HLH34_01005</name>
</gene>
<dbReference type="RefSeq" id="WP_183117949.1">
    <property type="nucleotide sequence ID" value="NZ_JABEQF010000001.1"/>
</dbReference>
<dbReference type="Gene3D" id="2.60.120.620">
    <property type="entry name" value="q2cbj1_9rhob like domain"/>
    <property type="match status" value="1"/>
</dbReference>
<name>A0A7W4JPI9_9PROT</name>
<dbReference type="Proteomes" id="UP000555756">
    <property type="component" value="Unassembled WGS sequence"/>
</dbReference>
<dbReference type="Pfam" id="PF13640">
    <property type="entry name" value="2OG-FeII_Oxy_3"/>
    <property type="match status" value="1"/>
</dbReference>
<feature type="domain" description="Prolyl 4-hydroxylase alpha subunit Fe(2+) 2OG dioxygenase" evidence="2">
    <location>
        <begin position="132"/>
        <end position="228"/>
    </location>
</feature>
<evidence type="ECO:0000313" key="4">
    <source>
        <dbReference type="Proteomes" id="UP000555756"/>
    </source>
</evidence>
<evidence type="ECO:0000313" key="3">
    <source>
        <dbReference type="EMBL" id="MBB2188541.1"/>
    </source>
</evidence>
<organism evidence="3 4">
    <name type="scientific">Gluconacetobacter azotocaptans</name>
    <dbReference type="NCBI Taxonomy" id="142834"/>
    <lineage>
        <taxon>Bacteria</taxon>
        <taxon>Pseudomonadati</taxon>
        <taxon>Pseudomonadota</taxon>
        <taxon>Alphaproteobacteria</taxon>
        <taxon>Acetobacterales</taxon>
        <taxon>Acetobacteraceae</taxon>
        <taxon>Gluconacetobacter</taxon>
    </lineage>
</organism>
<proteinExistence type="predicted"/>
<evidence type="ECO:0000259" key="2">
    <source>
        <dbReference type="Pfam" id="PF13640"/>
    </source>
</evidence>